<sequence length="269" mass="29605">MRPITLPMTNAPSKTIKAVEHTCTILNKLRVSGGLTVTELSDRVGLTPGGVHNHLTTLKQQNMVQQDGTTYRLGPDFLLYGAHIRNNSGLIQAGKGVADTLAHETGEIASLHLEHDRKLFVLHERFGDNAIGRSYHIKKRAEATKYLHCTASGKAILAYLPDEHLETILEEQDLVEFTPNTITDPDELRSNLEVVREQGFALSREEEMNGVRTIGAPVLDVDDGVMGAVSLVGPTSRLQGDTFEQEYPERMVEAANMIEINLQTGDAEL</sequence>
<evidence type="ECO:0000259" key="4">
    <source>
        <dbReference type="PROSITE" id="PS51077"/>
    </source>
</evidence>
<dbReference type="SUPFAM" id="SSF46785">
    <property type="entry name" value="Winged helix' DNA-binding domain"/>
    <property type="match status" value="1"/>
</dbReference>
<reference evidence="6 7" key="1">
    <citation type="journal article" date="2019" name="Int. J. Syst. Evol. Microbiol.">
        <title>The Global Catalogue of Microorganisms (GCM) 10K type strain sequencing project: providing services to taxonomists for standard genome sequencing and annotation.</title>
        <authorList>
            <consortium name="The Broad Institute Genomics Platform"/>
            <consortium name="The Broad Institute Genome Sequencing Center for Infectious Disease"/>
            <person name="Wu L."/>
            <person name="Ma J."/>
        </authorList>
    </citation>
    <scope>NUCLEOTIDE SEQUENCE [LARGE SCALE GENOMIC DNA]</scope>
    <source>
        <strain evidence="6 7">LMG 29247</strain>
    </source>
</reference>
<dbReference type="InterPro" id="IPR005471">
    <property type="entry name" value="Tscrpt_reg_IclR_N"/>
</dbReference>
<dbReference type="InterPro" id="IPR036390">
    <property type="entry name" value="WH_DNA-bd_sf"/>
</dbReference>
<keyword evidence="2" id="KW-0238">DNA-binding</keyword>
<accession>A0ABD5SPJ2</accession>
<dbReference type="InterPro" id="IPR011991">
    <property type="entry name" value="ArsR-like_HTH"/>
</dbReference>
<dbReference type="Gene3D" id="1.10.10.10">
    <property type="entry name" value="Winged helix-like DNA-binding domain superfamily/Winged helix DNA-binding domain"/>
    <property type="match status" value="1"/>
</dbReference>
<dbReference type="Proteomes" id="UP001596383">
    <property type="component" value="Unassembled WGS sequence"/>
</dbReference>
<dbReference type="Gene3D" id="3.30.450.40">
    <property type="match status" value="1"/>
</dbReference>
<dbReference type="GO" id="GO:0006355">
    <property type="term" value="P:regulation of DNA-templated transcription"/>
    <property type="evidence" value="ECO:0007669"/>
    <property type="project" value="UniProtKB-ARBA"/>
</dbReference>
<dbReference type="PANTHER" id="PTHR30136:SF35">
    <property type="entry name" value="HTH-TYPE TRANSCRIPTIONAL REGULATOR RV1719"/>
    <property type="match status" value="1"/>
</dbReference>
<dbReference type="PANTHER" id="PTHR30136">
    <property type="entry name" value="HELIX-TURN-HELIX TRANSCRIPTIONAL REGULATOR, ICLR FAMILY"/>
    <property type="match status" value="1"/>
</dbReference>
<keyword evidence="3" id="KW-0804">Transcription</keyword>
<evidence type="ECO:0000256" key="1">
    <source>
        <dbReference type="ARBA" id="ARBA00023015"/>
    </source>
</evidence>
<dbReference type="InterPro" id="IPR014757">
    <property type="entry name" value="Tscrpt_reg_IclR_C"/>
</dbReference>
<dbReference type="GO" id="GO:0003677">
    <property type="term" value="F:DNA binding"/>
    <property type="evidence" value="ECO:0007669"/>
    <property type="project" value="UniProtKB-KW"/>
</dbReference>
<proteinExistence type="predicted"/>
<dbReference type="AlphaFoldDB" id="A0ABD5SPJ2"/>
<dbReference type="RefSeq" id="WP_337959459.1">
    <property type="nucleotide sequence ID" value="NZ_JAQIVI010000137.1"/>
</dbReference>
<dbReference type="Pfam" id="PF09339">
    <property type="entry name" value="HTH_IclR"/>
    <property type="match status" value="1"/>
</dbReference>
<dbReference type="PROSITE" id="PS51077">
    <property type="entry name" value="HTH_ICLR"/>
    <property type="match status" value="1"/>
</dbReference>
<dbReference type="InterPro" id="IPR029016">
    <property type="entry name" value="GAF-like_dom_sf"/>
</dbReference>
<evidence type="ECO:0000259" key="5">
    <source>
        <dbReference type="PROSITE" id="PS51078"/>
    </source>
</evidence>
<keyword evidence="7" id="KW-1185">Reference proteome</keyword>
<dbReference type="InterPro" id="IPR036388">
    <property type="entry name" value="WH-like_DNA-bd_sf"/>
</dbReference>
<evidence type="ECO:0000313" key="6">
    <source>
        <dbReference type="EMBL" id="MFC6765296.1"/>
    </source>
</evidence>
<evidence type="ECO:0000313" key="7">
    <source>
        <dbReference type="Proteomes" id="UP001596383"/>
    </source>
</evidence>
<feature type="domain" description="HTH iclR-type" evidence="4">
    <location>
        <begin position="16"/>
        <end position="75"/>
    </location>
</feature>
<evidence type="ECO:0000256" key="3">
    <source>
        <dbReference type="ARBA" id="ARBA00023163"/>
    </source>
</evidence>
<evidence type="ECO:0000256" key="2">
    <source>
        <dbReference type="ARBA" id="ARBA00023125"/>
    </source>
</evidence>
<gene>
    <name evidence="6" type="ORF">ACFQE6_09905</name>
</gene>
<dbReference type="PROSITE" id="PS51078">
    <property type="entry name" value="ICLR_ED"/>
    <property type="match status" value="1"/>
</dbReference>
<name>A0ABD5SPJ2_9EURY</name>
<dbReference type="EMBL" id="JBHSWV010000137">
    <property type="protein sequence ID" value="MFC6765296.1"/>
    <property type="molecule type" value="Genomic_DNA"/>
</dbReference>
<dbReference type="InterPro" id="IPR050707">
    <property type="entry name" value="HTH_MetabolicPath_Reg"/>
</dbReference>
<dbReference type="SUPFAM" id="SSF55781">
    <property type="entry name" value="GAF domain-like"/>
    <property type="match status" value="1"/>
</dbReference>
<dbReference type="Pfam" id="PF01614">
    <property type="entry name" value="IclR_C"/>
    <property type="match status" value="1"/>
</dbReference>
<keyword evidence="1" id="KW-0805">Transcription regulation</keyword>
<organism evidence="6 7">
    <name type="scientific">Natrinema soli</name>
    <dbReference type="NCBI Taxonomy" id="1930624"/>
    <lineage>
        <taxon>Archaea</taxon>
        <taxon>Methanobacteriati</taxon>
        <taxon>Methanobacteriota</taxon>
        <taxon>Stenosarchaea group</taxon>
        <taxon>Halobacteria</taxon>
        <taxon>Halobacteriales</taxon>
        <taxon>Natrialbaceae</taxon>
        <taxon>Natrinema</taxon>
    </lineage>
</organism>
<dbReference type="SMART" id="SM00346">
    <property type="entry name" value="HTH_ICLR"/>
    <property type="match status" value="1"/>
</dbReference>
<protein>
    <submittedName>
        <fullName evidence="6">IclR family transcriptional regulator</fullName>
    </submittedName>
</protein>
<dbReference type="CDD" id="cd00090">
    <property type="entry name" value="HTH_ARSR"/>
    <property type="match status" value="1"/>
</dbReference>
<comment type="caution">
    <text evidence="6">The sequence shown here is derived from an EMBL/GenBank/DDBJ whole genome shotgun (WGS) entry which is preliminary data.</text>
</comment>
<feature type="domain" description="IclR-ED" evidence="5">
    <location>
        <begin position="76"/>
        <end position="264"/>
    </location>
</feature>